<keyword evidence="5" id="KW-1185">Reference proteome</keyword>
<feature type="binding site" evidence="1">
    <location>
        <position position="1150"/>
    </location>
    <ligand>
        <name>2-oxoglutarate</name>
        <dbReference type="ChEBI" id="CHEBI:16810"/>
    </ligand>
</feature>
<dbReference type="GO" id="GO:0051747">
    <property type="term" value="F:cytosine C-5 DNA demethylase activity"/>
    <property type="evidence" value="ECO:0007669"/>
    <property type="project" value="TreeGrafter"/>
</dbReference>
<dbReference type="PANTHER" id="PTHR31573">
    <property type="entry name" value="ALPHA-KETOGLUTARATE-DEPENDENT DIOXYGENASE ALKB HOMOLOG 2"/>
    <property type="match status" value="1"/>
</dbReference>
<dbReference type="InterPro" id="IPR037151">
    <property type="entry name" value="AlkB-like_sf"/>
</dbReference>
<feature type="compositionally biased region" description="Polar residues" evidence="2">
    <location>
        <begin position="176"/>
        <end position="192"/>
    </location>
</feature>
<dbReference type="InterPro" id="IPR027450">
    <property type="entry name" value="AlkB-like"/>
</dbReference>
<feature type="compositionally biased region" description="Basic and acidic residues" evidence="2">
    <location>
        <begin position="207"/>
        <end position="218"/>
    </location>
</feature>
<dbReference type="STRING" id="98765.A0A2R6NTQ4"/>
<dbReference type="Gene3D" id="2.60.120.590">
    <property type="entry name" value="Alpha-ketoglutarate-dependent dioxygenase AlkB-like"/>
    <property type="match status" value="1"/>
</dbReference>
<feature type="region of interest" description="Disordered" evidence="2">
    <location>
        <begin position="569"/>
        <end position="610"/>
    </location>
</feature>
<dbReference type="GO" id="GO:0008198">
    <property type="term" value="F:ferrous iron binding"/>
    <property type="evidence" value="ECO:0007669"/>
    <property type="project" value="TreeGrafter"/>
</dbReference>
<dbReference type="OrthoDB" id="2163491at2759"/>
<dbReference type="Proteomes" id="UP000186601">
    <property type="component" value="Unassembled WGS sequence"/>
</dbReference>
<dbReference type="GO" id="GO:0035516">
    <property type="term" value="F:broad specificity oxidative DNA demethylase activity"/>
    <property type="evidence" value="ECO:0007669"/>
    <property type="project" value="TreeGrafter"/>
</dbReference>
<evidence type="ECO:0000259" key="3">
    <source>
        <dbReference type="Pfam" id="PF13532"/>
    </source>
</evidence>
<feature type="compositionally biased region" description="Polar residues" evidence="2">
    <location>
        <begin position="435"/>
        <end position="444"/>
    </location>
</feature>
<feature type="domain" description="Alpha-ketoglutarate-dependent dioxygenase AlkB-like" evidence="3">
    <location>
        <begin position="1106"/>
        <end position="1224"/>
    </location>
</feature>
<dbReference type="Pfam" id="PF13532">
    <property type="entry name" value="2OG-FeII_Oxy_2"/>
    <property type="match status" value="1"/>
</dbReference>
<accession>A0A2R6NTQ4</accession>
<name>A0A2R6NTQ4_9APHY</name>
<dbReference type="EMBL" id="MLYV02000842">
    <property type="protein sequence ID" value="PSR76501.1"/>
    <property type="molecule type" value="Genomic_DNA"/>
</dbReference>
<sequence>MVLRIPKTLDDRSLLVDEPFGSHFARRIASSSKELRRRKGQSPSPFFEQIEAEMRTEGTGLDAAILWLRFAFQVDAEEAARPAMLHIFIEFYWLLACGKDRDAEALLQKECKARKFLWRTDTSKKVDQTQMPLPRTTNLAKRPKRQPEDVYDAEPEDNNSSFLDNDIPDSLIAIPTTGSSCQFPTRSQTSGRLMTKAGVADPTSTEPKSKGRAKEFRGKGRGKKRKAMKAHPSSPSATSGDDVPLAHAKSTSTHADSGVVPLDAYMDWDSPLTSLASDDSHGEDEPEMNSALISSSPGGLMPSPIQELTAGVESLPSATPQPVPGASTEQNSAPLAELDLIRQGIPAPTQASPMELMPAPDVKSPFRQIPHRRAANRQKLSSMMEAELKHEIHLRRRKKRLVHSSSESDLDIAEKVPTNSITKSSPSRIAAPTAETPSRTQALSTKGLPAAAKERKRAQGKRPKVPGKEITAGQPFVAEDNSPVVGQIDTIASPSGAQDETQADKASHGSSTVPLPHRPRTAKKPRIFHNRKGAGVETQIAKRRRGNDGMVWSGHLAQTMMACSKVHRDKPSAVSNGPVNVEAPPPKPVVSNLEKTGRKRDREEEDNGSVLSEGLMQNVIVQKSQRKVAPLPKHTTLMKAARKRCIPAPKHFLPPTTQTINTLPTMDSVIRDAAIGAHQSLNSVVDQASDWEVDEPDDHLIDESSEENIPLSTENSRNLSSSVVADLPEITDIISGQSQVNAREEIIQCSEPIPIPSILPGASTSIYQVISPRPPLPAYPPIWSQSRQEVCESFDWFRSYQGGVYFVKDLVKGYLLSAFSASRDVFYDDGKLIISHGGGRAESLHKSHGQIETHQATDQLEDDKSVRALLRTYRMQRPLALLIDDKYALFPFDLSSKGCTYVILGWYYIAHAWAEYQSASNSDGRVIRYKFAFRWCAGQGDPWWSVPDSLQLSDTCMSAPISCRPSPLPSDPEDCAAEVTPDSLQNNLHTGPPSYKCQTCNHSSEQVYAEGWLCLRAACKAFWKTSDGQNAPDHLNYALAFLQPTVATVEAVEDLRPSLPVSNIPEDGITTSRHFCKGWHCRNCGRLSSRYKWEHWECRSCGYVGGADNTVTWSDAPTAVTRALGLIQQRMKEASLDETVTFNEVLTAAYMEKQKMAFHSDSERGLGPVVASLSLGASAYMHFRLHSQYANSEIPDGHSRDVLTLFLRHGDVVVMEGANVQTYYE</sequence>
<gene>
    <name evidence="4" type="ORF">PHLCEN_2v8404</name>
</gene>
<feature type="compositionally biased region" description="Polar residues" evidence="2">
    <location>
        <begin position="128"/>
        <end position="139"/>
    </location>
</feature>
<dbReference type="AlphaFoldDB" id="A0A2R6NTQ4"/>
<feature type="region of interest" description="Disordered" evidence="2">
    <location>
        <begin position="271"/>
        <end position="305"/>
    </location>
</feature>
<evidence type="ECO:0000256" key="2">
    <source>
        <dbReference type="SAM" id="MobiDB-lite"/>
    </source>
</evidence>
<feature type="binding site" evidence="1">
    <location>
        <position position="1159"/>
    </location>
    <ligand>
        <name>2-oxoglutarate</name>
        <dbReference type="ChEBI" id="CHEBI:16810"/>
    </ligand>
</feature>
<dbReference type="SUPFAM" id="SSF51197">
    <property type="entry name" value="Clavaminate synthase-like"/>
    <property type="match status" value="1"/>
</dbReference>
<dbReference type="GO" id="GO:0006307">
    <property type="term" value="P:DNA alkylation repair"/>
    <property type="evidence" value="ECO:0007669"/>
    <property type="project" value="TreeGrafter"/>
</dbReference>
<feature type="compositionally biased region" description="Basic residues" evidence="2">
    <location>
        <begin position="219"/>
        <end position="229"/>
    </location>
</feature>
<dbReference type="PANTHER" id="PTHR31573:SF4">
    <property type="entry name" value="FE2OG DIOXYGENASE DOMAIN-CONTAINING PROTEIN"/>
    <property type="match status" value="1"/>
</dbReference>
<reference evidence="4 5" key="1">
    <citation type="submission" date="2018-02" db="EMBL/GenBank/DDBJ databases">
        <title>Genome sequence of the basidiomycete white-rot fungus Phlebia centrifuga.</title>
        <authorList>
            <person name="Granchi Z."/>
            <person name="Peng M."/>
            <person name="de Vries R.P."/>
            <person name="Hilden K."/>
            <person name="Makela M.R."/>
            <person name="Grigoriev I."/>
            <person name="Riley R."/>
        </authorList>
    </citation>
    <scope>NUCLEOTIDE SEQUENCE [LARGE SCALE GENOMIC DNA]</scope>
    <source>
        <strain evidence="4 5">FBCC195</strain>
    </source>
</reference>
<feature type="region of interest" description="Disordered" evidence="2">
    <location>
        <begin position="494"/>
        <end position="523"/>
    </location>
</feature>
<feature type="region of interest" description="Disordered" evidence="2">
    <location>
        <begin position="398"/>
        <end position="480"/>
    </location>
</feature>
<evidence type="ECO:0000256" key="1">
    <source>
        <dbReference type="PIRSR" id="PIRSR632852-1"/>
    </source>
</evidence>
<organism evidence="4 5">
    <name type="scientific">Hermanssonia centrifuga</name>
    <dbReference type="NCBI Taxonomy" id="98765"/>
    <lineage>
        <taxon>Eukaryota</taxon>
        <taxon>Fungi</taxon>
        <taxon>Dikarya</taxon>
        <taxon>Basidiomycota</taxon>
        <taxon>Agaricomycotina</taxon>
        <taxon>Agaricomycetes</taxon>
        <taxon>Polyporales</taxon>
        <taxon>Meruliaceae</taxon>
        <taxon>Hermanssonia</taxon>
    </lineage>
</organism>
<protein>
    <recommendedName>
        <fullName evidence="3">Alpha-ketoglutarate-dependent dioxygenase AlkB-like domain-containing protein</fullName>
    </recommendedName>
</protein>
<evidence type="ECO:0000313" key="4">
    <source>
        <dbReference type="EMBL" id="PSR76501.1"/>
    </source>
</evidence>
<evidence type="ECO:0000313" key="5">
    <source>
        <dbReference type="Proteomes" id="UP000186601"/>
    </source>
</evidence>
<dbReference type="InterPro" id="IPR032852">
    <property type="entry name" value="ALKBH2"/>
</dbReference>
<proteinExistence type="predicted"/>
<feature type="compositionally biased region" description="Basic residues" evidence="2">
    <location>
        <begin position="454"/>
        <end position="465"/>
    </location>
</feature>
<comment type="caution">
    <text evidence="4">The sequence shown here is derived from an EMBL/GenBank/DDBJ whole genome shotgun (WGS) entry which is preliminary data.</text>
</comment>
<feature type="region of interest" description="Disordered" evidence="2">
    <location>
        <begin position="127"/>
        <end position="258"/>
    </location>
</feature>
<feature type="compositionally biased region" description="Polar residues" evidence="2">
    <location>
        <begin position="417"/>
        <end position="427"/>
    </location>
</feature>